<proteinExistence type="predicted"/>
<reference evidence="1" key="1">
    <citation type="submission" date="2023-03" db="EMBL/GenBank/DDBJ databases">
        <authorList>
            <person name="Aguilar E."/>
            <person name="Antigua R."/>
            <person name="Antonino C."/>
            <person name="Bisram R."/>
            <person name="Chen J."/>
            <person name="Davilmar B."/>
            <person name="Del R.K."/>
            <person name="Germosen J."/>
            <person name="Hernandez J."/>
            <person name="Kelloggs L."/>
            <person name="Lema C."/>
            <person name="Li J."/>
            <person name="Melendez A."/>
            <person name="Mohammed I."/>
            <person name="Ryan A."/>
            <person name="Singh S."/>
            <person name="Tariq H."/>
            <person name="Golebiewska U.P."/>
            <person name="Russell D.A."/>
            <person name="Jacobs-Sera D."/>
            <person name="Hatfull G.F."/>
        </authorList>
    </citation>
    <scope>NUCLEOTIDE SEQUENCE</scope>
</reference>
<accession>A0AAF0GIE0</accession>
<name>A0AAF0GIE0_9CAUD</name>
<gene>
    <name evidence="1" type="primary">16</name>
    <name evidence="1" type="ORF">SEA_TROGGLEHUMPER_16</name>
</gene>
<sequence length="177" mass="19831">MDLEELKRLRSNHDDGLVVAVGALINSHIEANERLVGDIDTVNDAKRLSDEVVSLAYYLAKQLGEHVDDSGEETLTDTVQRLIQRQLSVIPRLPDVVYLAWPDPEKVTFERKSKPVENPALGVAVFVSELEALRFANESDTHYRVTCAPFGMTVNQARYDRNALLGPVEATEKKEPF</sequence>
<evidence type="ECO:0000313" key="2">
    <source>
        <dbReference type="Proteomes" id="UP001242841"/>
    </source>
</evidence>
<keyword evidence="2" id="KW-1185">Reference proteome</keyword>
<dbReference type="Proteomes" id="UP001242841">
    <property type="component" value="Segment"/>
</dbReference>
<protein>
    <submittedName>
        <fullName evidence="1">Uncharacterized protein</fullName>
    </submittedName>
</protein>
<organism evidence="1 2">
    <name type="scientific">Rhodococcus phage Trogglehumper</name>
    <dbReference type="NCBI Taxonomy" id="3038381"/>
    <lineage>
        <taxon>Viruses</taxon>
        <taxon>Duplodnaviria</taxon>
        <taxon>Heunggongvirae</taxon>
        <taxon>Uroviricota</taxon>
        <taxon>Caudoviricetes</taxon>
        <taxon>Caudoviricetes incertae sedis</taxon>
        <taxon>Trogglehumpervirus</taxon>
        <taxon>Trogglehumpervirus trogglehumper</taxon>
    </lineage>
</organism>
<evidence type="ECO:0000313" key="1">
    <source>
        <dbReference type="EMBL" id="WGH21901.1"/>
    </source>
</evidence>
<dbReference type="EMBL" id="OQ709222">
    <property type="protein sequence ID" value="WGH21901.1"/>
    <property type="molecule type" value="Genomic_DNA"/>
</dbReference>